<dbReference type="InterPro" id="IPR001383">
    <property type="entry name" value="Ribosomal_bL28_bact-type"/>
</dbReference>
<dbReference type="Gene3D" id="2.30.170.40">
    <property type="entry name" value="Ribosomal protein L28/L24"/>
    <property type="match status" value="1"/>
</dbReference>
<dbReference type="InterPro" id="IPR026569">
    <property type="entry name" value="Ribosomal_bL28"/>
</dbReference>
<dbReference type="FunFam" id="2.30.170.40:FF:000001">
    <property type="entry name" value="50S ribosomal protein L28"/>
    <property type="match status" value="1"/>
</dbReference>
<dbReference type="SUPFAM" id="SSF143800">
    <property type="entry name" value="L28p-like"/>
    <property type="match status" value="1"/>
</dbReference>
<dbReference type="EMBL" id="RQSP01000022">
    <property type="protein sequence ID" value="KAB5606638.1"/>
    <property type="molecule type" value="Genomic_DNA"/>
</dbReference>
<evidence type="ECO:0000256" key="1">
    <source>
        <dbReference type="ARBA" id="ARBA00008760"/>
    </source>
</evidence>
<feature type="compositionally biased region" description="Polar residues" evidence="6">
    <location>
        <begin position="1"/>
        <end position="18"/>
    </location>
</feature>
<dbReference type="OrthoDB" id="9805609at2"/>
<dbReference type="RefSeq" id="WP_151917044.1">
    <property type="nucleotide sequence ID" value="NZ_RQSP01000022.1"/>
</dbReference>
<dbReference type="GO" id="GO:0005840">
    <property type="term" value="C:ribosome"/>
    <property type="evidence" value="ECO:0007669"/>
    <property type="project" value="UniProtKB-KW"/>
</dbReference>
<evidence type="ECO:0000313" key="7">
    <source>
        <dbReference type="EMBL" id="KAB5606638.1"/>
    </source>
</evidence>
<keyword evidence="3 5" id="KW-0687">Ribonucleoprotein</keyword>
<dbReference type="NCBIfam" id="TIGR00009">
    <property type="entry name" value="L28"/>
    <property type="match status" value="1"/>
</dbReference>
<accession>A0A5N5RH94</accession>
<dbReference type="GO" id="GO:1990904">
    <property type="term" value="C:ribonucleoprotein complex"/>
    <property type="evidence" value="ECO:0007669"/>
    <property type="project" value="UniProtKB-KW"/>
</dbReference>
<dbReference type="InterPro" id="IPR037147">
    <property type="entry name" value="Ribosomal_bL28_sf"/>
</dbReference>
<evidence type="ECO:0000256" key="6">
    <source>
        <dbReference type="SAM" id="MobiDB-lite"/>
    </source>
</evidence>
<dbReference type="Pfam" id="PF00830">
    <property type="entry name" value="Ribosomal_L28"/>
    <property type="match status" value="1"/>
</dbReference>
<gene>
    <name evidence="5 7" type="primary">rpmB</name>
    <name evidence="7" type="ORF">EHS19_06970</name>
</gene>
<dbReference type="PANTHER" id="PTHR13528">
    <property type="entry name" value="39S RIBOSOMAL PROTEIN L28, MITOCHONDRIAL"/>
    <property type="match status" value="1"/>
</dbReference>
<keyword evidence="2 5" id="KW-0689">Ribosomal protein</keyword>
<evidence type="ECO:0000256" key="2">
    <source>
        <dbReference type="ARBA" id="ARBA00022980"/>
    </source>
</evidence>
<comment type="caution">
    <text evidence="7">The sequence shown here is derived from an EMBL/GenBank/DDBJ whole genome shotgun (WGS) entry which is preliminary data.</text>
</comment>
<evidence type="ECO:0000256" key="3">
    <source>
        <dbReference type="ARBA" id="ARBA00023274"/>
    </source>
</evidence>
<dbReference type="Proteomes" id="UP000326336">
    <property type="component" value="Unassembled WGS sequence"/>
</dbReference>
<sequence>MSKQCQILGTRASTGNRVSHSHRKTKRTFAPNLQSKRYWVPSQGRYVTLTVSAKGMKTIDRIGIEAALARIERRASHGR</sequence>
<reference evidence="7 8" key="1">
    <citation type="journal article" date="2019" name="Int. J. Syst. Evol. Microbiol.">
        <title>Bifidobacterium jacchi sp. nov., isolated from the faeces of a baby common marmoset (Callithrix jacchus).</title>
        <authorList>
            <person name="Modesto M."/>
            <person name="Watanabe K."/>
            <person name="Arita M."/>
            <person name="Satti M."/>
            <person name="Oki K."/>
            <person name="Sciavilla P."/>
            <person name="Patavino C."/>
            <person name="Camma C."/>
            <person name="Michelini S."/>
            <person name="Sgorbati B."/>
            <person name="Mattarelli P."/>
        </authorList>
    </citation>
    <scope>NUCLEOTIDE SEQUENCE [LARGE SCALE GENOMIC DNA]</scope>
    <source>
        <strain evidence="7 8">MRM 9.3</strain>
    </source>
</reference>
<dbReference type="GO" id="GO:0003735">
    <property type="term" value="F:structural constituent of ribosome"/>
    <property type="evidence" value="ECO:0007669"/>
    <property type="project" value="InterPro"/>
</dbReference>
<evidence type="ECO:0000313" key="8">
    <source>
        <dbReference type="Proteomes" id="UP000326336"/>
    </source>
</evidence>
<proteinExistence type="inferred from homology"/>
<organism evidence="7 8">
    <name type="scientific">Bifidobacterium jacchi</name>
    <dbReference type="NCBI Taxonomy" id="2490545"/>
    <lineage>
        <taxon>Bacteria</taxon>
        <taxon>Bacillati</taxon>
        <taxon>Actinomycetota</taxon>
        <taxon>Actinomycetes</taxon>
        <taxon>Bifidobacteriales</taxon>
        <taxon>Bifidobacteriaceae</taxon>
        <taxon>Bifidobacterium</taxon>
    </lineage>
</organism>
<evidence type="ECO:0000256" key="4">
    <source>
        <dbReference type="ARBA" id="ARBA00035174"/>
    </source>
</evidence>
<dbReference type="PANTHER" id="PTHR13528:SF2">
    <property type="entry name" value="LARGE RIBOSOMAL SUBUNIT PROTEIN BL28M"/>
    <property type="match status" value="1"/>
</dbReference>
<keyword evidence="8" id="KW-1185">Reference proteome</keyword>
<dbReference type="AlphaFoldDB" id="A0A5N5RH94"/>
<feature type="region of interest" description="Disordered" evidence="6">
    <location>
        <begin position="1"/>
        <end position="27"/>
    </location>
</feature>
<dbReference type="InterPro" id="IPR034704">
    <property type="entry name" value="Ribosomal_bL28/bL31-like_sf"/>
</dbReference>
<dbReference type="GO" id="GO:0006412">
    <property type="term" value="P:translation"/>
    <property type="evidence" value="ECO:0007669"/>
    <property type="project" value="UniProtKB-UniRule"/>
</dbReference>
<name>A0A5N5RH94_9BIFI</name>
<evidence type="ECO:0000256" key="5">
    <source>
        <dbReference type="HAMAP-Rule" id="MF_00373"/>
    </source>
</evidence>
<dbReference type="HAMAP" id="MF_00373">
    <property type="entry name" value="Ribosomal_bL28"/>
    <property type="match status" value="1"/>
</dbReference>
<protein>
    <recommendedName>
        <fullName evidence="4 5">Large ribosomal subunit protein bL28</fullName>
    </recommendedName>
</protein>
<comment type="similarity">
    <text evidence="1 5">Belongs to the bacterial ribosomal protein bL28 family.</text>
</comment>